<accession>A0AAW2ZPQ7</accession>
<keyword evidence="2" id="KW-1185">Reference proteome</keyword>
<sequence length="82" mass="9023">MVSMSDKARAPNQLQLMGGGILKVSVTRNDGRVKAVDATSFAELSSKLGEFFKFDVKEVEYPLGETGSRLETRKEFCCGCQE</sequence>
<evidence type="ECO:0000313" key="2">
    <source>
        <dbReference type="Proteomes" id="UP001431209"/>
    </source>
</evidence>
<proteinExistence type="predicted"/>
<dbReference type="AlphaFoldDB" id="A0AAW2ZPQ7"/>
<reference evidence="1 2" key="1">
    <citation type="submission" date="2024-03" db="EMBL/GenBank/DDBJ databases">
        <title>The Acrasis kona genome and developmental transcriptomes reveal deep origins of eukaryotic multicellular pathways.</title>
        <authorList>
            <person name="Sheikh S."/>
            <person name="Fu C.-J."/>
            <person name="Brown M.W."/>
            <person name="Baldauf S.L."/>
        </authorList>
    </citation>
    <scope>NUCLEOTIDE SEQUENCE [LARGE SCALE GENOMIC DNA]</scope>
    <source>
        <strain evidence="1 2">ATCC MYA-3509</strain>
    </source>
</reference>
<dbReference type="EMBL" id="JAOPGA020001808">
    <property type="protein sequence ID" value="KAL0491470.1"/>
    <property type="molecule type" value="Genomic_DNA"/>
</dbReference>
<name>A0AAW2ZPQ7_9EUKA</name>
<gene>
    <name evidence="1" type="ORF">AKO1_000897</name>
</gene>
<organism evidence="1 2">
    <name type="scientific">Acrasis kona</name>
    <dbReference type="NCBI Taxonomy" id="1008807"/>
    <lineage>
        <taxon>Eukaryota</taxon>
        <taxon>Discoba</taxon>
        <taxon>Heterolobosea</taxon>
        <taxon>Tetramitia</taxon>
        <taxon>Eutetramitia</taxon>
        <taxon>Acrasidae</taxon>
        <taxon>Acrasis</taxon>
    </lineage>
</organism>
<comment type="caution">
    <text evidence="1">The sequence shown here is derived from an EMBL/GenBank/DDBJ whole genome shotgun (WGS) entry which is preliminary data.</text>
</comment>
<protein>
    <submittedName>
        <fullName evidence="1">Uncharacterized protein</fullName>
    </submittedName>
</protein>
<evidence type="ECO:0000313" key="1">
    <source>
        <dbReference type="EMBL" id="KAL0491470.1"/>
    </source>
</evidence>
<dbReference type="Proteomes" id="UP001431209">
    <property type="component" value="Unassembled WGS sequence"/>
</dbReference>